<protein>
    <recommendedName>
        <fullName evidence="5">Clock-controlled protein 6</fullName>
    </recommendedName>
</protein>
<name>A0ABR4IA82_9EURO</name>
<keyword evidence="2" id="KW-0732">Signal</keyword>
<proteinExistence type="predicted"/>
<evidence type="ECO:0000256" key="2">
    <source>
        <dbReference type="SAM" id="SignalP"/>
    </source>
</evidence>
<sequence>MKFTFAAVAAFLAVGAVAHGDSEDYTTVVVTEYTTYCPKSTTLTAGSETIPVETPGTVTFSNGPYTVTRPLLTTTITRCKACSSTGLPTPSGSPSGSASVPVIPTSVPSVPVIPSVPTDVNPTAPPATTSPATTTPAPPAFTGGASRAAVGAGAVAGLMGVVAVLL</sequence>
<feature type="chain" id="PRO_5046271885" description="Clock-controlled protein 6" evidence="2">
    <location>
        <begin position="21"/>
        <end position="166"/>
    </location>
</feature>
<comment type="caution">
    <text evidence="3">The sequence shown here is derived from an EMBL/GenBank/DDBJ whole genome shotgun (WGS) entry which is preliminary data.</text>
</comment>
<evidence type="ECO:0000313" key="3">
    <source>
        <dbReference type="EMBL" id="KAL2824655.1"/>
    </source>
</evidence>
<dbReference type="Proteomes" id="UP001610335">
    <property type="component" value="Unassembled WGS sequence"/>
</dbReference>
<feature type="compositionally biased region" description="Low complexity" evidence="1">
    <location>
        <begin position="126"/>
        <end position="140"/>
    </location>
</feature>
<feature type="signal peptide" evidence="2">
    <location>
        <begin position="1"/>
        <end position="20"/>
    </location>
</feature>
<dbReference type="InterPro" id="IPR038843">
    <property type="entry name" value="Sed1/Spi1"/>
</dbReference>
<feature type="region of interest" description="Disordered" evidence="1">
    <location>
        <begin position="114"/>
        <end position="140"/>
    </location>
</feature>
<reference evidence="3 4" key="1">
    <citation type="submission" date="2024-07" db="EMBL/GenBank/DDBJ databases">
        <title>Section-level genome sequencing and comparative genomics of Aspergillus sections Usti and Cavernicolus.</title>
        <authorList>
            <consortium name="Lawrence Berkeley National Laboratory"/>
            <person name="Nybo J.L."/>
            <person name="Vesth T.C."/>
            <person name="Theobald S."/>
            <person name="Frisvad J.C."/>
            <person name="Larsen T.O."/>
            <person name="Kjaerboelling I."/>
            <person name="Rothschild-Mancinelli K."/>
            <person name="Lyhne E.K."/>
            <person name="Kogle M.E."/>
            <person name="Barry K."/>
            <person name="Clum A."/>
            <person name="Na H."/>
            <person name="Ledsgaard L."/>
            <person name="Lin J."/>
            <person name="Lipzen A."/>
            <person name="Kuo A."/>
            <person name="Riley R."/>
            <person name="Mondo S."/>
            <person name="LaButti K."/>
            <person name="Haridas S."/>
            <person name="Pangalinan J."/>
            <person name="Salamov A.A."/>
            <person name="Simmons B.A."/>
            <person name="Magnuson J.K."/>
            <person name="Chen J."/>
            <person name="Drula E."/>
            <person name="Henrissat B."/>
            <person name="Wiebenga A."/>
            <person name="Lubbers R.J."/>
            <person name="Gomes A.C."/>
            <person name="Makela M.R."/>
            <person name="Stajich J."/>
            <person name="Grigoriev I.V."/>
            <person name="Mortensen U.H."/>
            <person name="De vries R.P."/>
            <person name="Baker S.E."/>
            <person name="Andersen M.R."/>
        </authorList>
    </citation>
    <scope>NUCLEOTIDE SEQUENCE [LARGE SCALE GENOMIC DNA]</scope>
    <source>
        <strain evidence="3 4">CBS 600.67</strain>
    </source>
</reference>
<keyword evidence="4" id="KW-1185">Reference proteome</keyword>
<dbReference type="EMBL" id="JBFXLS010000042">
    <property type="protein sequence ID" value="KAL2824655.1"/>
    <property type="molecule type" value="Genomic_DNA"/>
</dbReference>
<dbReference type="PANTHER" id="PTHR35523">
    <property type="entry name" value="CELL WALL PROTEIN SED1"/>
    <property type="match status" value="1"/>
</dbReference>
<accession>A0ABR4IA82</accession>
<gene>
    <name evidence="3" type="ORF">BDW59DRAFT_162307</name>
</gene>
<evidence type="ECO:0000256" key="1">
    <source>
        <dbReference type="SAM" id="MobiDB-lite"/>
    </source>
</evidence>
<evidence type="ECO:0000313" key="4">
    <source>
        <dbReference type="Proteomes" id="UP001610335"/>
    </source>
</evidence>
<evidence type="ECO:0008006" key="5">
    <source>
        <dbReference type="Google" id="ProtNLM"/>
    </source>
</evidence>
<dbReference type="PANTHER" id="PTHR35523:SF1">
    <property type="entry name" value="CELL WALL PROTEIN SED1"/>
    <property type="match status" value="1"/>
</dbReference>
<organism evidence="3 4">
    <name type="scientific">Aspergillus cavernicola</name>
    <dbReference type="NCBI Taxonomy" id="176166"/>
    <lineage>
        <taxon>Eukaryota</taxon>
        <taxon>Fungi</taxon>
        <taxon>Dikarya</taxon>
        <taxon>Ascomycota</taxon>
        <taxon>Pezizomycotina</taxon>
        <taxon>Eurotiomycetes</taxon>
        <taxon>Eurotiomycetidae</taxon>
        <taxon>Eurotiales</taxon>
        <taxon>Aspergillaceae</taxon>
        <taxon>Aspergillus</taxon>
        <taxon>Aspergillus subgen. Nidulantes</taxon>
    </lineage>
</organism>